<evidence type="ECO:0000256" key="1">
    <source>
        <dbReference type="ARBA" id="ARBA00022741"/>
    </source>
</evidence>
<dbReference type="PANTHER" id="PTHR33359">
    <property type="entry name" value="MOLYBDOPTERIN SYNTHASE SULFUR CARRIER SUBUNIT"/>
    <property type="match status" value="1"/>
</dbReference>
<reference evidence="2" key="2">
    <citation type="journal article" date="2014" name="ISME J.">
        <title>Microbial stratification in low pH oxic and suboxic macroscopic growths along an acid mine drainage.</title>
        <authorList>
            <person name="Mendez-Garcia C."/>
            <person name="Mesa V."/>
            <person name="Sprenger R.R."/>
            <person name="Richter M."/>
            <person name="Diez M.S."/>
            <person name="Solano J."/>
            <person name="Bargiela R."/>
            <person name="Golyshina O.V."/>
            <person name="Manteca A."/>
            <person name="Ramos J.L."/>
            <person name="Gallego J.R."/>
            <person name="Llorente I."/>
            <person name="Martins Dos Santos V.A."/>
            <person name="Jensen O.N."/>
            <person name="Pelaez A.I."/>
            <person name="Sanchez J."/>
            <person name="Ferrer M."/>
        </authorList>
    </citation>
    <scope>NUCLEOTIDE SEQUENCE</scope>
</reference>
<sequence>MKVLLFAQTREATGGRAVLRRDPPPGDPSLAGLLRELEEEFPALRPLLPRCRFAVNGTYLEGAAARCALAPTDEIAILPPYSGG</sequence>
<dbReference type="GO" id="GO:0000166">
    <property type="term" value="F:nucleotide binding"/>
    <property type="evidence" value="ECO:0007669"/>
    <property type="project" value="UniProtKB-KW"/>
</dbReference>
<dbReference type="EMBL" id="AUZY01009310">
    <property type="protein sequence ID" value="EQD42330.1"/>
    <property type="molecule type" value="Genomic_DNA"/>
</dbReference>
<dbReference type="GO" id="GO:0006777">
    <property type="term" value="P:Mo-molybdopterin cofactor biosynthetic process"/>
    <property type="evidence" value="ECO:0007669"/>
    <property type="project" value="InterPro"/>
</dbReference>
<dbReference type="PANTHER" id="PTHR33359:SF1">
    <property type="entry name" value="MOLYBDOPTERIN SYNTHASE SULFUR CARRIER SUBUNIT"/>
    <property type="match status" value="1"/>
</dbReference>
<comment type="caution">
    <text evidence="2">The sequence shown here is derived from an EMBL/GenBank/DDBJ whole genome shotgun (WGS) entry which is preliminary data.</text>
</comment>
<dbReference type="InterPro" id="IPR044672">
    <property type="entry name" value="MOCS2A"/>
</dbReference>
<dbReference type="InterPro" id="IPR012675">
    <property type="entry name" value="Beta-grasp_dom_sf"/>
</dbReference>
<gene>
    <name evidence="2" type="ORF">B1B_14098</name>
    <name evidence="3" type="ORF">B2A_08407</name>
</gene>
<organism evidence="2">
    <name type="scientific">mine drainage metagenome</name>
    <dbReference type="NCBI Taxonomy" id="410659"/>
    <lineage>
        <taxon>unclassified sequences</taxon>
        <taxon>metagenomes</taxon>
        <taxon>ecological metagenomes</taxon>
    </lineage>
</organism>
<dbReference type="GO" id="GO:1990133">
    <property type="term" value="C:molybdopterin adenylyltransferase complex"/>
    <property type="evidence" value="ECO:0007669"/>
    <property type="project" value="TreeGrafter"/>
</dbReference>
<dbReference type="InterPro" id="IPR016155">
    <property type="entry name" value="Mopterin_synth/thiamin_S_b"/>
</dbReference>
<dbReference type="EMBL" id="AUZZ01006056">
    <property type="protein sequence ID" value="EQD47543.1"/>
    <property type="molecule type" value="Genomic_DNA"/>
</dbReference>
<dbReference type="Gene3D" id="3.10.20.30">
    <property type="match status" value="1"/>
</dbReference>
<evidence type="ECO:0000313" key="2">
    <source>
        <dbReference type="EMBL" id="EQD42330.1"/>
    </source>
</evidence>
<proteinExistence type="predicted"/>
<evidence type="ECO:0000313" key="3">
    <source>
        <dbReference type="EMBL" id="EQD47543.1"/>
    </source>
</evidence>
<name>T1AJX4_9ZZZZ</name>
<dbReference type="InterPro" id="IPR003749">
    <property type="entry name" value="ThiS/MoaD-like"/>
</dbReference>
<dbReference type="SUPFAM" id="SSF54285">
    <property type="entry name" value="MoaD/ThiS"/>
    <property type="match status" value="1"/>
</dbReference>
<dbReference type="CDD" id="cd00754">
    <property type="entry name" value="Ubl_MoaD"/>
    <property type="match status" value="1"/>
</dbReference>
<dbReference type="AlphaFoldDB" id="T1AJX4"/>
<keyword evidence="1" id="KW-0547">Nucleotide-binding</keyword>
<accession>T1AJX4</accession>
<protein>
    <submittedName>
        <fullName evidence="2">ThiamineS</fullName>
    </submittedName>
</protein>
<dbReference type="Pfam" id="PF02597">
    <property type="entry name" value="ThiS"/>
    <property type="match status" value="1"/>
</dbReference>
<reference evidence="2" key="1">
    <citation type="submission" date="2013-08" db="EMBL/GenBank/DDBJ databases">
        <authorList>
            <person name="Mendez C."/>
            <person name="Richter M."/>
            <person name="Ferrer M."/>
            <person name="Sanchez J."/>
        </authorList>
    </citation>
    <scope>NUCLEOTIDE SEQUENCE</scope>
</reference>